<dbReference type="PANTHER" id="PTHR13847:SF289">
    <property type="entry name" value="GLYCINE OXIDASE"/>
    <property type="match status" value="1"/>
</dbReference>
<evidence type="ECO:0000313" key="5">
    <source>
        <dbReference type="EMBL" id="MDN0014012.1"/>
    </source>
</evidence>
<protein>
    <submittedName>
        <fullName evidence="5">Glycine oxidase ThiO</fullName>
        <ecNumber evidence="5">1.4.3.19</ecNumber>
    </submittedName>
</protein>
<dbReference type="SUPFAM" id="SSF51905">
    <property type="entry name" value="FAD/NAD(P)-binding domain"/>
    <property type="match status" value="1"/>
</dbReference>
<name>A0ABT7WMZ5_9GAMM</name>
<evidence type="ECO:0000256" key="3">
    <source>
        <dbReference type="ARBA" id="ARBA00023002"/>
    </source>
</evidence>
<dbReference type="Proteomes" id="UP001168524">
    <property type="component" value="Unassembled WGS sequence"/>
</dbReference>
<dbReference type="Gene3D" id="3.30.9.10">
    <property type="entry name" value="D-Amino Acid Oxidase, subunit A, domain 2"/>
    <property type="match status" value="1"/>
</dbReference>
<feature type="domain" description="FAD dependent oxidoreductase" evidence="4">
    <location>
        <begin position="3"/>
        <end position="347"/>
    </location>
</feature>
<dbReference type="InterPro" id="IPR006076">
    <property type="entry name" value="FAD-dep_OxRdtase"/>
</dbReference>
<organism evidence="5 6">
    <name type="scientific">Acinetobacter thutiue</name>
    <dbReference type="NCBI Taxonomy" id="2998078"/>
    <lineage>
        <taxon>Bacteria</taxon>
        <taxon>Pseudomonadati</taxon>
        <taxon>Pseudomonadota</taxon>
        <taxon>Gammaproteobacteria</taxon>
        <taxon>Moraxellales</taxon>
        <taxon>Moraxellaceae</taxon>
        <taxon>Acinetobacter</taxon>
    </lineage>
</organism>
<comment type="pathway">
    <text evidence="1">Cofactor biosynthesis; thiamine diphosphate biosynthesis.</text>
</comment>
<keyword evidence="3 5" id="KW-0560">Oxidoreductase</keyword>
<evidence type="ECO:0000256" key="2">
    <source>
        <dbReference type="ARBA" id="ARBA00022977"/>
    </source>
</evidence>
<sequence length="373" mass="42247">MHIAIIGAGIIGLMTALELAEQGCSVDIFDQQQAGQAASWAGGGILSPMYPWRYAPEVNQLAQYGKSLYQMWNEKLLPITGIDFQIHDTGMLIFDQEDFNPGLNYATQFNEPMQQCDLFNRKQLEQVNPHISTQFQQAIYFPQLSNVRNPRLLQSLISYLKQHPSVRFFEDCPVKKLIIQNKKVQGIQIEDGRNFFADHVVITSGAWSQHWAEQLQRKIPVHPVQGQMLLFKTPENWLPTMCMNRVMYLIPRQDGHIVCGSSMADCGFSTAVDEQTQQDILTACLEMVPELEQFPIVQRWAGLRPSSPHGIPYIGPMPEIENLWANFGHFRNGLCMGAGSARLLRQLMLGQETLVSPIAYSPERLKKQDLISS</sequence>
<accession>A0ABT7WMZ5</accession>
<reference evidence="5" key="1">
    <citation type="submission" date="2023-06" db="EMBL/GenBank/DDBJ databases">
        <title>Two novel species of Acinetobacter isolated from motorbike repairing workshop in Vietnam.</title>
        <authorList>
            <person name="Le N.T.T."/>
        </authorList>
    </citation>
    <scope>NUCLEOTIDE SEQUENCE</scope>
    <source>
        <strain evidence="5">VNH17</strain>
    </source>
</reference>
<evidence type="ECO:0000313" key="6">
    <source>
        <dbReference type="Proteomes" id="UP001168524"/>
    </source>
</evidence>
<dbReference type="Gene3D" id="3.50.50.60">
    <property type="entry name" value="FAD/NAD(P)-binding domain"/>
    <property type="match status" value="1"/>
</dbReference>
<dbReference type="SUPFAM" id="SSF54373">
    <property type="entry name" value="FAD-linked reductases, C-terminal domain"/>
    <property type="match status" value="1"/>
</dbReference>
<dbReference type="EMBL" id="JAUDZE010000002">
    <property type="protein sequence ID" value="MDN0014012.1"/>
    <property type="molecule type" value="Genomic_DNA"/>
</dbReference>
<dbReference type="EC" id="1.4.3.19" evidence="5"/>
<keyword evidence="6" id="KW-1185">Reference proteome</keyword>
<dbReference type="PANTHER" id="PTHR13847">
    <property type="entry name" value="SARCOSINE DEHYDROGENASE-RELATED"/>
    <property type="match status" value="1"/>
</dbReference>
<dbReference type="NCBIfam" id="TIGR02352">
    <property type="entry name" value="thiamin_ThiO"/>
    <property type="match status" value="1"/>
</dbReference>
<dbReference type="RefSeq" id="WP_267980252.1">
    <property type="nucleotide sequence ID" value="NZ_JAPQKF010000002.1"/>
</dbReference>
<evidence type="ECO:0000259" key="4">
    <source>
        <dbReference type="Pfam" id="PF01266"/>
    </source>
</evidence>
<keyword evidence="2" id="KW-0784">Thiamine biosynthesis</keyword>
<comment type="caution">
    <text evidence="5">The sequence shown here is derived from an EMBL/GenBank/DDBJ whole genome shotgun (WGS) entry which is preliminary data.</text>
</comment>
<gene>
    <name evidence="5" type="primary">thiO</name>
    <name evidence="5" type="ORF">QTA56_07145</name>
</gene>
<dbReference type="GO" id="GO:0043799">
    <property type="term" value="F:glycine oxidase activity"/>
    <property type="evidence" value="ECO:0007669"/>
    <property type="project" value="UniProtKB-EC"/>
</dbReference>
<dbReference type="InterPro" id="IPR012727">
    <property type="entry name" value="Gly_oxidase_ThiO"/>
</dbReference>
<evidence type="ECO:0000256" key="1">
    <source>
        <dbReference type="ARBA" id="ARBA00004948"/>
    </source>
</evidence>
<dbReference type="InterPro" id="IPR036188">
    <property type="entry name" value="FAD/NAD-bd_sf"/>
</dbReference>
<dbReference type="Pfam" id="PF01266">
    <property type="entry name" value="DAO"/>
    <property type="match status" value="1"/>
</dbReference>
<proteinExistence type="predicted"/>